<dbReference type="Pfam" id="PF06412">
    <property type="entry name" value="TraD"/>
    <property type="match status" value="1"/>
</dbReference>
<name>A0A7W8DYM1_9BRAD</name>
<reference evidence="2 3" key="1">
    <citation type="submission" date="2020-08" db="EMBL/GenBank/DDBJ databases">
        <title>Genomic Encyclopedia of Type Strains, Phase IV (KMG-IV): sequencing the most valuable type-strain genomes for metagenomic binning, comparative biology and taxonomic classification.</title>
        <authorList>
            <person name="Goeker M."/>
        </authorList>
    </citation>
    <scope>NUCLEOTIDE SEQUENCE [LARGE SCALE GENOMIC DNA]</scope>
    <source>
        <strain evidence="2 3">DSM 12706</strain>
    </source>
</reference>
<gene>
    <name evidence="2" type="ORF">HNR60_001734</name>
</gene>
<accession>A0A7W8DYM1</accession>
<proteinExistence type="predicted"/>
<evidence type="ECO:0000313" key="2">
    <source>
        <dbReference type="EMBL" id="MBB5046985.1"/>
    </source>
</evidence>
<feature type="region of interest" description="Disordered" evidence="1">
    <location>
        <begin position="138"/>
        <end position="172"/>
    </location>
</feature>
<organism evidence="2 3">
    <name type="scientific">Rhodopseudomonas rhenobacensis</name>
    <dbReference type="NCBI Taxonomy" id="87461"/>
    <lineage>
        <taxon>Bacteria</taxon>
        <taxon>Pseudomonadati</taxon>
        <taxon>Pseudomonadota</taxon>
        <taxon>Alphaproteobacteria</taxon>
        <taxon>Hyphomicrobiales</taxon>
        <taxon>Nitrobacteraceae</taxon>
        <taxon>Rhodopseudomonas</taxon>
    </lineage>
</organism>
<evidence type="ECO:0008006" key="4">
    <source>
        <dbReference type="Google" id="ProtNLM"/>
    </source>
</evidence>
<keyword evidence="3" id="KW-1185">Reference proteome</keyword>
<dbReference type="AlphaFoldDB" id="A0A7W8DYM1"/>
<dbReference type="EMBL" id="JACHIH010000007">
    <property type="protein sequence ID" value="MBB5046985.1"/>
    <property type="molecule type" value="Genomic_DNA"/>
</dbReference>
<dbReference type="InterPro" id="IPR009444">
    <property type="entry name" value="Conjugal_tfr_TraD_a-type"/>
</dbReference>
<evidence type="ECO:0000256" key="1">
    <source>
        <dbReference type="SAM" id="MobiDB-lite"/>
    </source>
</evidence>
<sequence>MKMIDRHRDQIIATAKRTSERRISAPSLEKISDGTTPSQTVPATLQHCASRSTIIAPSILLEDMMRKPRDFDGELKALQDKTRELKTRKVQQLGELVIATGADALSADELAGALIVLAETKEAGRREAWAKRGAAFFQSRARRSASTTDRDTGGTPAQPSGAQPAPSRKSAP</sequence>
<evidence type="ECO:0000313" key="3">
    <source>
        <dbReference type="Proteomes" id="UP000542353"/>
    </source>
</evidence>
<feature type="compositionally biased region" description="Low complexity" evidence="1">
    <location>
        <begin position="153"/>
        <end position="172"/>
    </location>
</feature>
<dbReference type="Proteomes" id="UP000542353">
    <property type="component" value="Unassembled WGS sequence"/>
</dbReference>
<protein>
    <recommendedName>
        <fullName evidence="4">Conjugal transfer protein TraD</fullName>
    </recommendedName>
</protein>
<comment type="caution">
    <text evidence="2">The sequence shown here is derived from an EMBL/GenBank/DDBJ whole genome shotgun (WGS) entry which is preliminary data.</text>
</comment>